<evidence type="ECO:0000256" key="5">
    <source>
        <dbReference type="PROSITE-ProRule" id="PRU00277"/>
    </source>
</evidence>
<reference evidence="8 9" key="1">
    <citation type="submission" date="2022-01" db="EMBL/GenBank/DDBJ databases">
        <title>Paraglaciecola sp. G1-23.</title>
        <authorList>
            <person name="Jin M.S."/>
            <person name="Han D.M."/>
            <person name="Kim H.M."/>
            <person name="Jeon C.O."/>
        </authorList>
    </citation>
    <scope>NUCLEOTIDE SEQUENCE [LARGE SCALE GENOMIC DNA]</scope>
    <source>
        <strain evidence="8 9">G1-23</strain>
    </source>
</reference>
<evidence type="ECO:0000256" key="3">
    <source>
        <dbReference type="ARBA" id="ARBA00023110"/>
    </source>
</evidence>
<dbReference type="Proteomes" id="UP001521137">
    <property type="component" value="Unassembled WGS sequence"/>
</dbReference>
<evidence type="ECO:0000313" key="8">
    <source>
        <dbReference type="EMBL" id="MCF2947495.1"/>
    </source>
</evidence>
<organism evidence="8 9">
    <name type="scientific">Paraglaciecola algarum</name>
    <dbReference type="NCBI Taxonomy" id="3050085"/>
    <lineage>
        <taxon>Bacteria</taxon>
        <taxon>Pseudomonadati</taxon>
        <taxon>Pseudomonadota</taxon>
        <taxon>Gammaproteobacteria</taxon>
        <taxon>Alteromonadales</taxon>
        <taxon>Alteromonadaceae</taxon>
        <taxon>Paraglaciecola</taxon>
    </lineage>
</organism>
<dbReference type="SUPFAM" id="SSF54534">
    <property type="entry name" value="FKBP-like"/>
    <property type="match status" value="1"/>
</dbReference>
<evidence type="ECO:0000256" key="2">
    <source>
        <dbReference type="ARBA" id="ARBA00006577"/>
    </source>
</evidence>
<dbReference type="Pfam" id="PF00254">
    <property type="entry name" value="FKBP_C"/>
    <property type="match status" value="1"/>
</dbReference>
<keyword evidence="9" id="KW-1185">Reference proteome</keyword>
<comment type="caution">
    <text evidence="8">The sequence shown here is derived from an EMBL/GenBank/DDBJ whole genome shotgun (WGS) entry which is preliminary data.</text>
</comment>
<dbReference type="PANTHER" id="PTHR43811">
    <property type="entry name" value="FKBP-TYPE PEPTIDYL-PROLYL CIS-TRANS ISOMERASE FKPA"/>
    <property type="match status" value="1"/>
</dbReference>
<dbReference type="PROSITE" id="PS50059">
    <property type="entry name" value="FKBP_PPIASE"/>
    <property type="match status" value="1"/>
</dbReference>
<dbReference type="Gene3D" id="3.10.50.40">
    <property type="match status" value="1"/>
</dbReference>
<comment type="catalytic activity">
    <reaction evidence="1 5 6">
        <text>[protein]-peptidylproline (omega=180) = [protein]-peptidylproline (omega=0)</text>
        <dbReference type="Rhea" id="RHEA:16237"/>
        <dbReference type="Rhea" id="RHEA-COMP:10747"/>
        <dbReference type="Rhea" id="RHEA-COMP:10748"/>
        <dbReference type="ChEBI" id="CHEBI:83833"/>
        <dbReference type="ChEBI" id="CHEBI:83834"/>
        <dbReference type="EC" id="5.2.1.8"/>
    </reaction>
</comment>
<dbReference type="RefSeq" id="WP_235311015.1">
    <property type="nucleotide sequence ID" value="NZ_JAKGAS010000002.1"/>
</dbReference>
<evidence type="ECO:0000313" key="9">
    <source>
        <dbReference type="Proteomes" id="UP001521137"/>
    </source>
</evidence>
<proteinExistence type="inferred from homology"/>
<comment type="similarity">
    <text evidence="2 6">Belongs to the FKBP-type PPIase family.</text>
</comment>
<accession>A0ABS9D3J2</accession>
<dbReference type="PANTHER" id="PTHR43811:SF57">
    <property type="entry name" value="FKBP-TYPE PEPTIDYL-PROLYL CIS-TRANS ISOMERASE FKPA-RELATED"/>
    <property type="match status" value="1"/>
</dbReference>
<sequence>MAKSKKMNKGSAGQNRKASELFIEKYLRKDDTVQTATGLIYRVIEEAQGQQPTMQDSVVVNQRILNMDGSVIGDTYKTGFPDRFLMKEALPGLQEGLQMMPVGARYEFVLPSDLAWGKKGVGNKIGPNTALFFDIRLIDVEFD</sequence>
<evidence type="ECO:0000256" key="4">
    <source>
        <dbReference type="ARBA" id="ARBA00023235"/>
    </source>
</evidence>
<keyword evidence="4 5" id="KW-0413">Isomerase</keyword>
<dbReference type="EMBL" id="JAKGAS010000002">
    <property type="protein sequence ID" value="MCF2947495.1"/>
    <property type="molecule type" value="Genomic_DNA"/>
</dbReference>
<evidence type="ECO:0000256" key="1">
    <source>
        <dbReference type="ARBA" id="ARBA00000971"/>
    </source>
</evidence>
<gene>
    <name evidence="8" type="ORF">L0668_05205</name>
</gene>
<dbReference type="EC" id="5.2.1.8" evidence="6"/>
<dbReference type="GO" id="GO:0003755">
    <property type="term" value="F:peptidyl-prolyl cis-trans isomerase activity"/>
    <property type="evidence" value="ECO:0007669"/>
    <property type="project" value="UniProtKB-EC"/>
</dbReference>
<protein>
    <recommendedName>
        <fullName evidence="6">Peptidyl-prolyl cis-trans isomerase</fullName>
        <ecNumber evidence="6">5.2.1.8</ecNumber>
    </recommendedName>
</protein>
<evidence type="ECO:0000256" key="6">
    <source>
        <dbReference type="RuleBase" id="RU003915"/>
    </source>
</evidence>
<keyword evidence="3 5" id="KW-0697">Rotamase</keyword>
<dbReference type="InterPro" id="IPR046357">
    <property type="entry name" value="PPIase_dom_sf"/>
</dbReference>
<feature type="domain" description="PPIase FKBP-type" evidence="7">
    <location>
        <begin position="55"/>
        <end position="141"/>
    </location>
</feature>
<dbReference type="InterPro" id="IPR001179">
    <property type="entry name" value="PPIase_FKBP_dom"/>
</dbReference>
<name>A0ABS9D3J2_9ALTE</name>
<evidence type="ECO:0000259" key="7">
    <source>
        <dbReference type="PROSITE" id="PS50059"/>
    </source>
</evidence>